<dbReference type="PANTHER" id="PTHR46039:SF5">
    <property type="entry name" value="SUCROSE-PHOSPHATE SYNTHASE 3-RELATED"/>
    <property type="match status" value="1"/>
</dbReference>
<evidence type="ECO:0000256" key="2">
    <source>
        <dbReference type="ARBA" id="ARBA00012536"/>
    </source>
</evidence>
<dbReference type="EMBL" id="CP162602">
    <property type="protein sequence ID" value="XDK26729.1"/>
    <property type="molecule type" value="Genomic_DNA"/>
</dbReference>
<dbReference type="Pfam" id="PF00862">
    <property type="entry name" value="GT-B_Sucrose_synth"/>
    <property type="match status" value="1"/>
</dbReference>
<gene>
    <name evidence="9" type="ORF">AB0763_17025</name>
</gene>
<evidence type="ECO:0000256" key="3">
    <source>
        <dbReference type="ARBA" id="ARBA00022676"/>
    </source>
</evidence>
<evidence type="ECO:0000256" key="4">
    <source>
        <dbReference type="ARBA" id="ARBA00022679"/>
    </source>
</evidence>
<comment type="similarity">
    <text evidence="1">Belongs to the glycosyltransferase 1 family.</text>
</comment>
<evidence type="ECO:0000256" key="5">
    <source>
        <dbReference type="ARBA" id="ARBA00047471"/>
    </source>
</evidence>
<dbReference type="InterPro" id="IPR006380">
    <property type="entry name" value="SPP-like_dom"/>
</dbReference>
<feature type="domain" description="Glycosyl transferase family 1" evidence="6">
    <location>
        <begin position="257"/>
        <end position="432"/>
    </location>
</feature>
<dbReference type="InterPro" id="IPR001296">
    <property type="entry name" value="Glyco_trans_1"/>
</dbReference>
<keyword evidence="9" id="KW-0378">Hydrolase</keyword>
<proteinExistence type="inferred from homology"/>
<dbReference type="PANTHER" id="PTHR46039">
    <property type="entry name" value="SUCROSE-PHOSPHATE SYNTHASE 3-RELATED"/>
    <property type="match status" value="1"/>
</dbReference>
<keyword evidence="3" id="KW-0328">Glycosyltransferase</keyword>
<protein>
    <recommendedName>
        <fullName evidence="2">sucrose-phosphate synthase</fullName>
        <ecNumber evidence="2">2.4.1.14</ecNumber>
    </recommendedName>
</protein>
<geneLocation type="plasmid" evidence="9">
    <name>p-HB236076</name>
</geneLocation>
<dbReference type="Gene3D" id="3.40.50.2000">
    <property type="entry name" value="Glycogen Phosphorylase B"/>
    <property type="match status" value="2"/>
</dbReference>
<evidence type="ECO:0000259" key="7">
    <source>
        <dbReference type="Pfam" id="PF00862"/>
    </source>
</evidence>
<dbReference type="AlphaFoldDB" id="A0AB39HJ53"/>
<dbReference type="NCBIfam" id="TIGR02472">
    <property type="entry name" value="sucr_P_syn_N"/>
    <property type="match status" value="1"/>
</dbReference>
<comment type="catalytic activity">
    <reaction evidence="5">
        <text>beta-D-fructose 6-phosphate + UDP-alpha-D-glucose = sucrose 6(F)-phosphate + UDP + H(+)</text>
        <dbReference type="Rhea" id="RHEA:22172"/>
        <dbReference type="ChEBI" id="CHEBI:15378"/>
        <dbReference type="ChEBI" id="CHEBI:57634"/>
        <dbReference type="ChEBI" id="CHEBI:57723"/>
        <dbReference type="ChEBI" id="CHEBI:58223"/>
        <dbReference type="ChEBI" id="CHEBI:58885"/>
        <dbReference type="EC" id="2.4.1.14"/>
    </reaction>
</comment>
<dbReference type="EC" id="2.4.1.14" evidence="2"/>
<dbReference type="RefSeq" id="WP_306099642.1">
    <property type="nucleotide sequence ID" value="NZ_CP162602.1"/>
</dbReference>
<feature type="domain" description="Sucrose synthase first GT-B" evidence="7">
    <location>
        <begin position="15"/>
        <end position="221"/>
    </location>
</feature>
<evidence type="ECO:0000313" key="9">
    <source>
        <dbReference type="EMBL" id="XDK26729.1"/>
    </source>
</evidence>
<dbReference type="InterPro" id="IPR012821">
    <property type="entry name" value="Sucrose_P_synth_Pase-like_dom"/>
</dbReference>
<dbReference type="Pfam" id="PF00534">
    <property type="entry name" value="Glycos_transf_1"/>
    <property type="match status" value="1"/>
</dbReference>
<dbReference type="Gene3D" id="3.40.50.1000">
    <property type="entry name" value="HAD superfamily/HAD-like"/>
    <property type="match status" value="1"/>
</dbReference>
<dbReference type="CDD" id="cd03800">
    <property type="entry name" value="GT4_sucrose_synthase"/>
    <property type="match status" value="1"/>
</dbReference>
<name>A0AB39HJ53_9VIBR</name>
<keyword evidence="9" id="KW-0614">Plasmid</keyword>
<feature type="domain" description="Sucrose phosphatase-like" evidence="8">
    <location>
        <begin position="475"/>
        <end position="712"/>
    </location>
</feature>
<dbReference type="KEGG" id="vih:AB0763_17025"/>
<keyword evidence="4" id="KW-0808">Transferase</keyword>
<dbReference type="InterPro" id="IPR044161">
    <property type="entry name" value="SPS"/>
</dbReference>
<sequence>MAPGAKDLKEDELYIALISIHGLIRGTDLELGRDADTGGQTKYVVDLAKALGKNPQVSRVELITRRIQDPHIDAIYSTFSESLNQGSRIVRIDGGPSETYFAKEKLWDYLDSFADNLLDYFRQQDRMPDVLHSHYADAGYVATKLHLQTGIPLVHTGHSLGRDKRKRLLASGMSRQQVEEKYNISQRIYAEESVLANADMIITSTHQEISDQYDLYDFYKPNAMKVIPPGTSLDDFHPPQLGEPVSEIRKSISRFLDDADKPMILALSRPDPRKNIASLLKAYGENPTLQEKANLVIIAGNRDDVRQMDEGAQSVLSELMVLIDVYDLYGKVALPKHHLSEEVPMIYKMAANSMGVFVNPALTEPFGLTLLEAAACGLPFVATENGGPVDIVHNCQCGLLVDPLNVTQIGESIESLLTDPDKWRQYSQNGIKNVAEQYSWQHHAKQYLKEVKRLASTPATVIAQDEIRLASRHVPRMLVSGLDRTLLSPQSDGLQDFSKLMKSKRKECAFGIATARPLDSVLAVMKKHGLPKPDILICSLGTEIYFSRELNPSTDWRQYIDHNWNSKAIRRILSKFKGLKRLPQDQQSKFKLAYEMVSDEVTYEDIVAALRKEEQTVNVFLSNERFIDVLPVRASKGLALRYVARLWEIPLQNILVAGGSGTDEDMLGGNMLNVIVNNRKHEQLSDYIEQKAIYFAEKNYANGILEAIEHFDFFGAGEGNE</sequence>
<evidence type="ECO:0000259" key="6">
    <source>
        <dbReference type="Pfam" id="PF00534"/>
    </source>
</evidence>
<dbReference type="NCBIfam" id="TIGR02471">
    <property type="entry name" value="sucr_syn_bact_C"/>
    <property type="match status" value="1"/>
</dbReference>
<dbReference type="GO" id="GO:0000287">
    <property type="term" value="F:magnesium ion binding"/>
    <property type="evidence" value="ECO:0007669"/>
    <property type="project" value="UniProtKB-ARBA"/>
</dbReference>
<dbReference type="GO" id="GO:0016791">
    <property type="term" value="F:phosphatase activity"/>
    <property type="evidence" value="ECO:0007669"/>
    <property type="project" value="UniProtKB-ARBA"/>
</dbReference>
<dbReference type="InterPro" id="IPR023214">
    <property type="entry name" value="HAD_sf"/>
</dbReference>
<dbReference type="InterPro" id="IPR000368">
    <property type="entry name" value="Sucrose_synth_GT-B1"/>
</dbReference>
<dbReference type="SUPFAM" id="SSF53756">
    <property type="entry name" value="UDP-Glycosyltransferase/glycogen phosphorylase"/>
    <property type="match status" value="1"/>
</dbReference>
<dbReference type="SUPFAM" id="SSF56784">
    <property type="entry name" value="HAD-like"/>
    <property type="match status" value="1"/>
</dbReference>
<dbReference type="InterPro" id="IPR036412">
    <property type="entry name" value="HAD-like_sf"/>
</dbReference>
<dbReference type="Pfam" id="PF05116">
    <property type="entry name" value="S6PP"/>
    <property type="match status" value="1"/>
</dbReference>
<dbReference type="Gene3D" id="3.90.1070.10">
    <property type="match status" value="1"/>
</dbReference>
<dbReference type="GO" id="GO:0046524">
    <property type="term" value="F:sucrose-phosphate synthase activity"/>
    <property type="evidence" value="ECO:0007669"/>
    <property type="project" value="UniProtKB-EC"/>
</dbReference>
<dbReference type="NCBIfam" id="TIGR01484">
    <property type="entry name" value="HAD-SF-IIB"/>
    <property type="match status" value="1"/>
</dbReference>
<dbReference type="InterPro" id="IPR012822">
    <property type="entry name" value="SucroseP_synth_GlycoTrfase_dom"/>
</dbReference>
<evidence type="ECO:0000259" key="8">
    <source>
        <dbReference type="Pfam" id="PF05116"/>
    </source>
</evidence>
<accession>A0AB39HJ53</accession>
<dbReference type="InterPro" id="IPR006379">
    <property type="entry name" value="HAD-SF_hydro_IIB"/>
</dbReference>
<reference evidence="9" key="1">
    <citation type="submission" date="2024-07" db="EMBL/GenBank/DDBJ databases">
        <title>Genome Analysis of a Potential Novel Vibrio Species Secreting pH- and Thermo-stable Alginate Lyase and its Application in Producing Alginate Oligosaccharides.</title>
        <authorList>
            <person name="Huang H."/>
            <person name="Bao K."/>
        </authorList>
    </citation>
    <scope>NUCLEOTIDE SEQUENCE</scope>
    <source>
        <strain evidence="9">HB236076</strain>
        <plasmid evidence="9">p-HB236076</plasmid>
    </source>
</reference>
<evidence type="ECO:0000256" key="1">
    <source>
        <dbReference type="ARBA" id="ARBA00006530"/>
    </source>
</evidence>
<organism evidence="9">
    <name type="scientific">Vibrio sp. HB236076</name>
    <dbReference type="NCBI Taxonomy" id="3232307"/>
    <lineage>
        <taxon>Bacteria</taxon>
        <taxon>Pseudomonadati</taxon>
        <taxon>Pseudomonadota</taxon>
        <taxon>Gammaproteobacteria</taxon>
        <taxon>Vibrionales</taxon>
        <taxon>Vibrionaceae</taxon>
        <taxon>Vibrio</taxon>
    </lineage>
</organism>